<dbReference type="SUPFAM" id="SSF53335">
    <property type="entry name" value="S-adenosyl-L-methionine-dependent methyltransferases"/>
    <property type="match status" value="1"/>
</dbReference>
<keyword evidence="3" id="KW-0808">Transferase</keyword>
<feature type="domain" description="Methyltransferase FkbM" evidence="2">
    <location>
        <begin position="97"/>
        <end position="253"/>
    </location>
</feature>
<accession>A0A6N1ABS0</accession>
<proteinExistence type="predicted"/>
<gene>
    <name evidence="3" type="ORF">HUE56_00650</name>
</gene>
<dbReference type="InterPro" id="IPR006342">
    <property type="entry name" value="FkbM_mtfrase"/>
</dbReference>
<organism evidence="3 4">
    <name type="scientific">Azospirillum oryzae</name>
    <dbReference type="NCBI Taxonomy" id="286727"/>
    <lineage>
        <taxon>Bacteria</taxon>
        <taxon>Pseudomonadati</taxon>
        <taxon>Pseudomonadota</taxon>
        <taxon>Alphaproteobacteria</taxon>
        <taxon>Rhodospirillales</taxon>
        <taxon>Azospirillaceae</taxon>
        <taxon>Azospirillum</taxon>
    </lineage>
</organism>
<dbReference type="OrthoDB" id="9814604at2"/>
<dbReference type="PANTHER" id="PTHR34203:SF15">
    <property type="entry name" value="SLL1173 PROTEIN"/>
    <property type="match status" value="1"/>
</dbReference>
<dbReference type="KEGG" id="aoz:HUE56_00650"/>
<name>A0A6N1ABS0_9PROT</name>
<dbReference type="EMBL" id="CP054615">
    <property type="protein sequence ID" value="QKS49165.1"/>
    <property type="molecule type" value="Genomic_DNA"/>
</dbReference>
<dbReference type="Gene3D" id="3.40.50.150">
    <property type="entry name" value="Vaccinia Virus protein VP39"/>
    <property type="match status" value="1"/>
</dbReference>
<sequence>MLQFRHCRYRTAGDDPGGDESPDPHRRHPGHGVDGAPAAADGSRNVIGLVKRRLARHLERRFPVWWLKNRIWRRDRHFEREFFTLGPLCDPGRIAVDVGGNAGEYSYWLSLHALRVVVYEPNPGCHAAIARLNRRNVTLRAAALSDRPGTARLVFQQGNSGIGSIADENPVSALGGRPDYVQLMVRTVRLDEEGLDPVGLMKIDVEGHEAEVLAGAMGLIRRDRPRLMIEVEERHRSGAHDRVRALLEPAGYRRFRQQDGRLCPLPWDVDARSLQTAPPGTPDYVNNFFFFHAADPLAADPLPMPV</sequence>
<protein>
    <submittedName>
        <fullName evidence="3">FkbM family methyltransferase</fullName>
    </submittedName>
</protein>
<dbReference type="Proteomes" id="UP000509702">
    <property type="component" value="Plasmid unnamed1"/>
</dbReference>
<dbReference type="InterPro" id="IPR052514">
    <property type="entry name" value="SAM-dependent_MTase"/>
</dbReference>
<dbReference type="AlphaFoldDB" id="A0A6N1ABS0"/>
<evidence type="ECO:0000313" key="3">
    <source>
        <dbReference type="EMBL" id="QKS49165.1"/>
    </source>
</evidence>
<keyword evidence="3" id="KW-0489">Methyltransferase</keyword>
<dbReference type="NCBIfam" id="TIGR01444">
    <property type="entry name" value="fkbM_fam"/>
    <property type="match status" value="1"/>
</dbReference>
<geneLocation type="plasmid" evidence="3 4">
    <name>unnamed1</name>
</geneLocation>
<evidence type="ECO:0000259" key="2">
    <source>
        <dbReference type="Pfam" id="PF05050"/>
    </source>
</evidence>
<dbReference type="InterPro" id="IPR029063">
    <property type="entry name" value="SAM-dependent_MTases_sf"/>
</dbReference>
<evidence type="ECO:0000256" key="1">
    <source>
        <dbReference type="SAM" id="MobiDB-lite"/>
    </source>
</evidence>
<feature type="region of interest" description="Disordered" evidence="1">
    <location>
        <begin position="11"/>
        <end position="40"/>
    </location>
</feature>
<keyword evidence="4" id="KW-1185">Reference proteome</keyword>
<evidence type="ECO:0000313" key="4">
    <source>
        <dbReference type="Proteomes" id="UP000509702"/>
    </source>
</evidence>
<reference evidence="3 4" key="1">
    <citation type="submission" date="2020-06" db="EMBL/GenBank/DDBJ databases">
        <title>Complete genome of Azosprillum oryzae KACC14407.</title>
        <authorList>
            <person name="Kim M."/>
            <person name="Park Y.-J."/>
            <person name="Shin J.-H."/>
        </authorList>
    </citation>
    <scope>NUCLEOTIDE SEQUENCE [LARGE SCALE GENOMIC DNA]</scope>
    <source>
        <strain evidence="3 4">KACC 14407</strain>
        <plasmid evidence="3 4">unnamed1</plasmid>
    </source>
</reference>
<dbReference type="GO" id="GO:0032259">
    <property type="term" value="P:methylation"/>
    <property type="evidence" value="ECO:0007669"/>
    <property type="project" value="UniProtKB-KW"/>
</dbReference>
<dbReference type="PANTHER" id="PTHR34203">
    <property type="entry name" value="METHYLTRANSFERASE, FKBM FAMILY PROTEIN"/>
    <property type="match status" value="1"/>
</dbReference>
<keyword evidence="3" id="KW-0614">Plasmid</keyword>
<dbReference type="GO" id="GO:0008168">
    <property type="term" value="F:methyltransferase activity"/>
    <property type="evidence" value="ECO:0007669"/>
    <property type="project" value="UniProtKB-KW"/>
</dbReference>
<dbReference type="Pfam" id="PF05050">
    <property type="entry name" value="Methyltransf_21"/>
    <property type="match status" value="1"/>
</dbReference>